<feature type="domain" description="DUF6535" evidence="2">
    <location>
        <begin position="29"/>
        <end position="199"/>
    </location>
</feature>
<dbReference type="AlphaFoldDB" id="A0A0C3L9C8"/>
<dbReference type="Pfam" id="PF20153">
    <property type="entry name" value="DUF6535"/>
    <property type="match status" value="1"/>
</dbReference>
<sequence>MTTRLPEKLTEMPDLPKEFGNDGGHFYRHYDDLAEELDEDLAKSLKAQLDGILIFAGLFAGVNTAFLALTLPQMSADPADDTNALLLQIALGGNGSITSHSDLPSASFTPPPRIYPINVLFSVSLTLALFSSFLAVLGQQWVVYYRKRGGGGPEYQRWEQLRRYLGAKRWRLELVLDDVVPGLLQLGLVIFCIAFALYLGTLSQSLNRVISRLLWVAAAIIVAMSTCSAFDPWCPFKMPLSRIARAVVPAILAFVPCLGLSIFAMVGVIALRAILLIRRAILFCRSPDLAERQRQKDKVYFTFRTIAANFTAEFAKIYRWFVLAGNRSPEDPDDLKIEALRRVICTSEDRNALIYSAINLRVVRDTRALSSLGSDEEFCTRLLSLARATPRETQQGQSGRYSVLESRVFSTSFFHVIFSTCSEPCLWDDGEFRVSEALRIPFDQMCHLHEGSITALDTSCDQCSHCAPLQFSIRVVYKIAESCRNTPWPDLDIAYTSAVEVSVENDQLRLGFMMASVMLFLKQRDAEGVSMPRYRFLEVLFAAYRETSEQQMFQTTSRALSTVSAEWGGKPDHEIYVWLFELSLLRGKKEVSAPDQHAVLEHFGDHLLSIERGIRSWRASETDRQRGRDQQNRCIQAVANFFVAQEDSSQYV</sequence>
<feature type="transmembrane region" description="Helical" evidence="1">
    <location>
        <begin position="213"/>
        <end position="234"/>
    </location>
</feature>
<keyword evidence="4" id="KW-1185">Reference proteome</keyword>
<keyword evidence="1" id="KW-1133">Transmembrane helix</keyword>
<evidence type="ECO:0000313" key="3">
    <source>
        <dbReference type="EMBL" id="KIO18112.1"/>
    </source>
</evidence>
<feature type="transmembrane region" description="Helical" evidence="1">
    <location>
        <begin position="246"/>
        <end position="275"/>
    </location>
</feature>
<organism evidence="3 4">
    <name type="scientific">Tulasnella calospora MUT 4182</name>
    <dbReference type="NCBI Taxonomy" id="1051891"/>
    <lineage>
        <taxon>Eukaryota</taxon>
        <taxon>Fungi</taxon>
        <taxon>Dikarya</taxon>
        <taxon>Basidiomycota</taxon>
        <taxon>Agaricomycotina</taxon>
        <taxon>Agaricomycetes</taxon>
        <taxon>Cantharellales</taxon>
        <taxon>Tulasnellaceae</taxon>
        <taxon>Tulasnella</taxon>
    </lineage>
</organism>
<evidence type="ECO:0000256" key="1">
    <source>
        <dbReference type="SAM" id="Phobius"/>
    </source>
</evidence>
<evidence type="ECO:0000313" key="4">
    <source>
        <dbReference type="Proteomes" id="UP000054248"/>
    </source>
</evidence>
<keyword evidence="1" id="KW-0812">Transmembrane</keyword>
<dbReference type="OrthoDB" id="3219854at2759"/>
<gene>
    <name evidence="3" type="ORF">M407DRAFT_32214</name>
</gene>
<keyword evidence="1" id="KW-0472">Membrane</keyword>
<name>A0A0C3L9C8_9AGAM</name>
<dbReference type="EMBL" id="KN823312">
    <property type="protein sequence ID" value="KIO18112.1"/>
    <property type="molecule type" value="Genomic_DNA"/>
</dbReference>
<reference evidence="3 4" key="1">
    <citation type="submission" date="2014-04" db="EMBL/GenBank/DDBJ databases">
        <authorList>
            <consortium name="DOE Joint Genome Institute"/>
            <person name="Kuo A."/>
            <person name="Girlanda M."/>
            <person name="Perotto S."/>
            <person name="Kohler A."/>
            <person name="Nagy L.G."/>
            <person name="Floudas D."/>
            <person name="Copeland A."/>
            <person name="Barry K.W."/>
            <person name="Cichocki N."/>
            <person name="Veneault-Fourrey C."/>
            <person name="LaButti K."/>
            <person name="Lindquist E.A."/>
            <person name="Lipzen A."/>
            <person name="Lundell T."/>
            <person name="Morin E."/>
            <person name="Murat C."/>
            <person name="Sun H."/>
            <person name="Tunlid A."/>
            <person name="Henrissat B."/>
            <person name="Grigoriev I.V."/>
            <person name="Hibbett D.S."/>
            <person name="Martin F."/>
            <person name="Nordberg H.P."/>
            <person name="Cantor M.N."/>
            <person name="Hua S.X."/>
        </authorList>
    </citation>
    <scope>NUCLEOTIDE SEQUENCE [LARGE SCALE GENOMIC DNA]</scope>
    <source>
        <strain evidence="3 4">MUT 4182</strain>
    </source>
</reference>
<proteinExistence type="predicted"/>
<dbReference type="InterPro" id="IPR045338">
    <property type="entry name" value="DUF6535"/>
</dbReference>
<evidence type="ECO:0000259" key="2">
    <source>
        <dbReference type="Pfam" id="PF20153"/>
    </source>
</evidence>
<reference evidence="4" key="2">
    <citation type="submission" date="2015-01" db="EMBL/GenBank/DDBJ databases">
        <title>Evolutionary Origins and Diversification of the Mycorrhizal Mutualists.</title>
        <authorList>
            <consortium name="DOE Joint Genome Institute"/>
            <consortium name="Mycorrhizal Genomics Consortium"/>
            <person name="Kohler A."/>
            <person name="Kuo A."/>
            <person name="Nagy L.G."/>
            <person name="Floudas D."/>
            <person name="Copeland A."/>
            <person name="Barry K.W."/>
            <person name="Cichocki N."/>
            <person name="Veneault-Fourrey C."/>
            <person name="LaButti K."/>
            <person name="Lindquist E.A."/>
            <person name="Lipzen A."/>
            <person name="Lundell T."/>
            <person name="Morin E."/>
            <person name="Murat C."/>
            <person name="Riley R."/>
            <person name="Ohm R."/>
            <person name="Sun H."/>
            <person name="Tunlid A."/>
            <person name="Henrissat B."/>
            <person name="Grigoriev I.V."/>
            <person name="Hibbett D.S."/>
            <person name="Martin F."/>
        </authorList>
    </citation>
    <scope>NUCLEOTIDE SEQUENCE [LARGE SCALE GENOMIC DNA]</scope>
    <source>
        <strain evidence="4">MUT 4182</strain>
    </source>
</reference>
<dbReference type="HOGENOM" id="CLU_016402_0_0_1"/>
<protein>
    <recommendedName>
        <fullName evidence="2">DUF6535 domain-containing protein</fullName>
    </recommendedName>
</protein>
<dbReference type="Proteomes" id="UP000054248">
    <property type="component" value="Unassembled WGS sequence"/>
</dbReference>
<feature type="transmembrane region" description="Helical" evidence="1">
    <location>
        <begin position="179"/>
        <end position="201"/>
    </location>
</feature>
<dbReference type="STRING" id="1051891.A0A0C3L9C8"/>
<feature type="transmembrane region" description="Helical" evidence="1">
    <location>
        <begin position="52"/>
        <end position="71"/>
    </location>
</feature>
<accession>A0A0C3L9C8</accession>
<feature type="transmembrane region" description="Helical" evidence="1">
    <location>
        <begin position="114"/>
        <end position="138"/>
    </location>
</feature>